<dbReference type="Proteomes" id="UP000027135">
    <property type="component" value="Unassembled WGS sequence"/>
</dbReference>
<dbReference type="InParanoid" id="A0A067QP59"/>
<protein>
    <submittedName>
        <fullName evidence="1">Uncharacterized protein</fullName>
    </submittedName>
</protein>
<sequence>MKKNSKEGSEHVNERKTFPQWEQQVRKDITQKEGRPWEEIVGRWTQTVWLGCEATQLQWTHLKKNKKLQSSSLNTVYSFLLSFIPLRSKYSPQYPQSLFFHEYTT</sequence>
<keyword evidence="2" id="KW-1185">Reference proteome</keyword>
<dbReference type="AlphaFoldDB" id="A0A067QP59"/>
<gene>
    <name evidence="1" type="ORF">L798_15601</name>
</gene>
<reference evidence="1 2" key="1">
    <citation type="journal article" date="2014" name="Nat. Commun.">
        <title>Molecular traces of alternative social organization in a termite genome.</title>
        <authorList>
            <person name="Terrapon N."/>
            <person name="Li C."/>
            <person name="Robertson H.M."/>
            <person name="Ji L."/>
            <person name="Meng X."/>
            <person name="Booth W."/>
            <person name="Chen Z."/>
            <person name="Childers C.P."/>
            <person name="Glastad K.M."/>
            <person name="Gokhale K."/>
            <person name="Gowin J."/>
            <person name="Gronenberg W."/>
            <person name="Hermansen R.A."/>
            <person name="Hu H."/>
            <person name="Hunt B.G."/>
            <person name="Huylmans A.K."/>
            <person name="Khalil S.M."/>
            <person name="Mitchell R.D."/>
            <person name="Munoz-Torres M.C."/>
            <person name="Mustard J.A."/>
            <person name="Pan H."/>
            <person name="Reese J.T."/>
            <person name="Scharf M.E."/>
            <person name="Sun F."/>
            <person name="Vogel H."/>
            <person name="Xiao J."/>
            <person name="Yang W."/>
            <person name="Yang Z."/>
            <person name="Yang Z."/>
            <person name="Zhou J."/>
            <person name="Zhu J."/>
            <person name="Brent C.S."/>
            <person name="Elsik C.G."/>
            <person name="Goodisman M.A."/>
            <person name="Liberles D.A."/>
            <person name="Roe R.M."/>
            <person name="Vargo E.L."/>
            <person name="Vilcinskas A."/>
            <person name="Wang J."/>
            <person name="Bornberg-Bauer E."/>
            <person name="Korb J."/>
            <person name="Zhang G."/>
            <person name="Liebig J."/>
        </authorList>
    </citation>
    <scope>NUCLEOTIDE SEQUENCE [LARGE SCALE GENOMIC DNA]</scope>
    <source>
        <tissue evidence="1">Whole organism</tissue>
    </source>
</reference>
<evidence type="ECO:0000313" key="1">
    <source>
        <dbReference type="EMBL" id="KDR10191.1"/>
    </source>
</evidence>
<name>A0A067QP59_ZOONE</name>
<dbReference type="EMBL" id="KK853180">
    <property type="protein sequence ID" value="KDR10191.1"/>
    <property type="molecule type" value="Genomic_DNA"/>
</dbReference>
<proteinExistence type="predicted"/>
<accession>A0A067QP59</accession>
<evidence type="ECO:0000313" key="2">
    <source>
        <dbReference type="Proteomes" id="UP000027135"/>
    </source>
</evidence>
<organism evidence="1 2">
    <name type="scientific">Zootermopsis nevadensis</name>
    <name type="common">Dampwood termite</name>
    <dbReference type="NCBI Taxonomy" id="136037"/>
    <lineage>
        <taxon>Eukaryota</taxon>
        <taxon>Metazoa</taxon>
        <taxon>Ecdysozoa</taxon>
        <taxon>Arthropoda</taxon>
        <taxon>Hexapoda</taxon>
        <taxon>Insecta</taxon>
        <taxon>Pterygota</taxon>
        <taxon>Neoptera</taxon>
        <taxon>Polyneoptera</taxon>
        <taxon>Dictyoptera</taxon>
        <taxon>Blattodea</taxon>
        <taxon>Blattoidea</taxon>
        <taxon>Termitoidae</taxon>
        <taxon>Termopsidae</taxon>
        <taxon>Zootermopsis</taxon>
    </lineage>
</organism>